<dbReference type="GO" id="GO:0046872">
    <property type="term" value="F:metal ion binding"/>
    <property type="evidence" value="ECO:0007669"/>
    <property type="project" value="UniProtKB-KW"/>
</dbReference>
<evidence type="ECO:0000256" key="15">
    <source>
        <dbReference type="ARBA" id="ARBA00023316"/>
    </source>
</evidence>
<feature type="binding site" evidence="20">
    <location>
        <begin position="234"/>
        <end position="241"/>
    </location>
    <ligand>
        <name>ATP</name>
        <dbReference type="ChEBI" id="CHEBI:30616"/>
    </ligand>
</feature>
<dbReference type="GO" id="GO:0009252">
    <property type="term" value="P:peptidoglycan biosynthetic process"/>
    <property type="evidence" value="ECO:0007669"/>
    <property type="project" value="UniProtKB-UniRule"/>
</dbReference>
<evidence type="ECO:0000259" key="23">
    <source>
        <dbReference type="PROSITE" id="PS50975"/>
    </source>
</evidence>
<dbReference type="Gene3D" id="3.30.470.20">
    <property type="entry name" value="ATP-grasp fold, B domain"/>
    <property type="match status" value="1"/>
</dbReference>
<dbReference type="Pfam" id="PF07478">
    <property type="entry name" value="Dala_Dala_lig_C"/>
    <property type="match status" value="1"/>
</dbReference>
<dbReference type="PANTHER" id="PTHR23132">
    <property type="entry name" value="D-ALANINE--D-ALANINE LIGASE"/>
    <property type="match status" value="1"/>
</dbReference>
<evidence type="ECO:0000256" key="8">
    <source>
        <dbReference type="ARBA" id="ARBA00022723"/>
    </source>
</evidence>
<feature type="active site" evidence="19">
    <location>
        <position position="28"/>
    </location>
</feature>
<evidence type="ECO:0000256" key="13">
    <source>
        <dbReference type="ARBA" id="ARBA00022984"/>
    </source>
</evidence>
<evidence type="ECO:0000256" key="9">
    <source>
        <dbReference type="ARBA" id="ARBA00022741"/>
    </source>
</evidence>
<evidence type="ECO:0000256" key="19">
    <source>
        <dbReference type="PIRSR" id="PIRSR039102-1"/>
    </source>
</evidence>
<comment type="subcellular location">
    <subcellularLocation>
        <location evidence="3 18">Cytoplasm</location>
    </subcellularLocation>
</comment>
<evidence type="ECO:0000256" key="22">
    <source>
        <dbReference type="PROSITE-ProRule" id="PRU00409"/>
    </source>
</evidence>
<dbReference type="GO" id="GO:0071555">
    <property type="term" value="P:cell wall organization"/>
    <property type="evidence" value="ECO:0007669"/>
    <property type="project" value="UniProtKB-KW"/>
</dbReference>
<evidence type="ECO:0000256" key="16">
    <source>
        <dbReference type="ARBA" id="ARBA00047614"/>
    </source>
</evidence>
<dbReference type="InterPro" id="IPR011095">
    <property type="entry name" value="Dala_Dala_lig_C"/>
</dbReference>
<dbReference type="Gene3D" id="3.40.50.20">
    <property type="match status" value="1"/>
</dbReference>
<comment type="cofactor">
    <cofactor evidence="1">
        <name>Mn(2+)</name>
        <dbReference type="ChEBI" id="CHEBI:29035"/>
    </cofactor>
</comment>
<reference evidence="24" key="1">
    <citation type="submission" date="2020-02" db="EMBL/GenBank/DDBJ databases">
        <authorList>
            <person name="Meier V. D."/>
        </authorList>
    </citation>
    <scope>NUCLEOTIDE SEQUENCE</scope>
    <source>
        <strain evidence="24">AVDCRST_MAG73</strain>
    </source>
</reference>
<keyword evidence="12 18" id="KW-0133">Cell shape</keyword>
<proteinExistence type="inferred from homology"/>
<keyword evidence="13 18" id="KW-0573">Peptidoglycan synthesis</keyword>
<evidence type="ECO:0000256" key="4">
    <source>
        <dbReference type="ARBA" id="ARBA00004752"/>
    </source>
</evidence>
<comment type="function">
    <text evidence="2 18">Cell wall formation.</text>
</comment>
<name>A0A6J4UY69_9BACT</name>
<dbReference type="PROSITE" id="PS00844">
    <property type="entry name" value="DALA_DALA_LIGASE_2"/>
    <property type="match status" value="1"/>
</dbReference>
<dbReference type="InterPro" id="IPR005905">
    <property type="entry name" value="D_ala_D_ala"/>
</dbReference>
<evidence type="ECO:0000256" key="11">
    <source>
        <dbReference type="ARBA" id="ARBA00022842"/>
    </source>
</evidence>
<dbReference type="NCBIfam" id="TIGR01205">
    <property type="entry name" value="D_ala_D_alaTIGR"/>
    <property type="match status" value="1"/>
</dbReference>
<dbReference type="GO" id="GO:0008360">
    <property type="term" value="P:regulation of cell shape"/>
    <property type="evidence" value="ECO:0007669"/>
    <property type="project" value="UniProtKB-KW"/>
</dbReference>
<dbReference type="GO" id="GO:0005524">
    <property type="term" value="F:ATP binding"/>
    <property type="evidence" value="ECO:0007669"/>
    <property type="project" value="UniProtKB-UniRule"/>
</dbReference>
<keyword evidence="8 21" id="KW-0479">Metal-binding</keyword>
<keyword evidence="10 22" id="KW-0067">ATP-binding</keyword>
<dbReference type="SUPFAM" id="SSF52440">
    <property type="entry name" value="PreATP-grasp domain"/>
    <property type="match status" value="1"/>
</dbReference>
<dbReference type="FunFam" id="3.30.470.20:FF:000008">
    <property type="entry name" value="D-alanine--D-alanine ligase"/>
    <property type="match status" value="1"/>
</dbReference>
<evidence type="ECO:0000256" key="20">
    <source>
        <dbReference type="PIRSR" id="PIRSR039102-2"/>
    </source>
</evidence>
<gene>
    <name evidence="18" type="primary">ddl</name>
    <name evidence="24" type="ORF">AVDCRST_MAG73-3598</name>
</gene>
<dbReference type="AlphaFoldDB" id="A0A6J4UY69"/>
<feature type="binding site" evidence="20">
    <location>
        <position position="151"/>
    </location>
    <ligand>
        <name>ATP</name>
        <dbReference type="ChEBI" id="CHEBI:30616"/>
    </ligand>
</feature>
<dbReference type="FunFam" id="3.30.1490.20:FF:000007">
    <property type="entry name" value="D-alanine--D-alanine ligase"/>
    <property type="match status" value="1"/>
</dbReference>
<evidence type="ECO:0000256" key="17">
    <source>
        <dbReference type="ARBA" id="ARBA00060592"/>
    </source>
</evidence>
<feature type="active site" evidence="19">
    <location>
        <position position="204"/>
    </location>
</feature>
<keyword evidence="14 21" id="KW-0464">Manganese</keyword>
<keyword evidence="11 21" id="KW-0460">Magnesium</keyword>
<sequence length="371" mass="39609">MADEQGRDPGRRDGRVRVAVLFGGQSDEHDVSLRSAQTVIGALDPRRYDVRMVGITRDGRWLSGGDPMAHLVAESPMFALGSGAERAASGGKVEATAPGVLPAAMTGDVDVVFPVLHGPRGEDGTVQGMLELAGVPYVGAGVLGSAVAMDKPMAKTILAQAGLPQAPWLLVTRKDWDREPDTVAAAIAQRLGFPCFVKPGNMGSSVGISKVHDAAELGPAMAEAAHFDRRILVERGVNARELEIAVLGNDEPIASVVGEVVPSNEFYDYAAKYVDDRSELIIPAKLDGTTLIHLQGLAIDAFRALDLAGMARVDFFLDKDTDHVFVNEVNTLPGFTSISMYPRLWEATGIPLPELVDRLIGLAMERHQSGR</sequence>
<dbReference type="GO" id="GO:0008716">
    <property type="term" value="F:D-alanine-D-alanine ligase activity"/>
    <property type="evidence" value="ECO:0007669"/>
    <property type="project" value="UniProtKB-UniRule"/>
</dbReference>
<accession>A0A6J4UY69</accession>
<keyword evidence="15 18" id="KW-0961">Cell wall biogenesis/degradation</keyword>
<dbReference type="InterPro" id="IPR011761">
    <property type="entry name" value="ATP-grasp"/>
</dbReference>
<comment type="similarity">
    <text evidence="5 18">Belongs to the D-alanine--D-alanine ligase family.</text>
</comment>
<feature type="binding site" evidence="21">
    <location>
        <position position="328"/>
    </location>
    <ligand>
        <name>Mg(2+)</name>
        <dbReference type="ChEBI" id="CHEBI:18420"/>
        <label>1</label>
    </ligand>
</feature>
<dbReference type="Pfam" id="PF01820">
    <property type="entry name" value="Dala_Dala_lig_N"/>
    <property type="match status" value="1"/>
</dbReference>
<keyword evidence="7 18" id="KW-0436">Ligase</keyword>
<dbReference type="EMBL" id="CADCWE010000235">
    <property type="protein sequence ID" value="CAA9559442.1"/>
    <property type="molecule type" value="Genomic_DNA"/>
</dbReference>
<protein>
    <recommendedName>
        <fullName evidence="18">D-alanine--D-alanine ligase</fullName>
        <ecNumber evidence="18">6.3.2.4</ecNumber>
    </recommendedName>
    <alternativeName>
        <fullName evidence="18">D-Ala-D-Ala ligase</fullName>
    </alternativeName>
    <alternativeName>
        <fullName evidence="18">D-alanylalanine synthetase</fullName>
    </alternativeName>
</protein>
<dbReference type="HAMAP" id="MF_00047">
    <property type="entry name" value="Dala_Dala_lig"/>
    <property type="match status" value="1"/>
</dbReference>
<feature type="active site" evidence="19">
    <location>
        <position position="339"/>
    </location>
</feature>
<comment type="pathway">
    <text evidence="17">Glycan biosynthesis.</text>
</comment>
<evidence type="ECO:0000256" key="5">
    <source>
        <dbReference type="ARBA" id="ARBA00010871"/>
    </source>
</evidence>
<dbReference type="InterPro" id="IPR016185">
    <property type="entry name" value="PreATP-grasp_dom_sf"/>
</dbReference>
<evidence type="ECO:0000256" key="2">
    <source>
        <dbReference type="ARBA" id="ARBA00003921"/>
    </source>
</evidence>
<feature type="binding site" evidence="21">
    <location>
        <position position="330"/>
    </location>
    <ligand>
        <name>Mg(2+)</name>
        <dbReference type="ChEBI" id="CHEBI:18420"/>
        <label>2</label>
    </ligand>
</feature>
<dbReference type="UniPathway" id="UPA00219"/>
<dbReference type="PANTHER" id="PTHR23132:SF25">
    <property type="entry name" value="D-ALANINE--D-ALANINE LIGASE A"/>
    <property type="match status" value="1"/>
</dbReference>
<evidence type="ECO:0000256" key="3">
    <source>
        <dbReference type="ARBA" id="ARBA00004496"/>
    </source>
</evidence>
<evidence type="ECO:0000256" key="7">
    <source>
        <dbReference type="ARBA" id="ARBA00022598"/>
    </source>
</evidence>
<dbReference type="PIRSF" id="PIRSF039102">
    <property type="entry name" value="Ddl/VanB"/>
    <property type="match status" value="1"/>
</dbReference>
<dbReference type="EC" id="6.3.2.4" evidence="18"/>
<dbReference type="PROSITE" id="PS50975">
    <property type="entry name" value="ATP_GRASP"/>
    <property type="match status" value="1"/>
</dbReference>
<feature type="binding site" evidence="21">
    <location>
        <position position="328"/>
    </location>
    <ligand>
        <name>Mg(2+)</name>
        <dbReference type="ChEBI" id="CHEBI:18420"/>
        <label>2</label>
    </ligand>
</feature>
<evidence type="ECO:0000256" key="14">
    <source>
        <dbReference type="ARBA" id="ARBA00023211"/>
    </source>
</evidence>
<evidence type="ECO:0000256" key="12">
    <source>
        <dbReference type="ARBA" id="ARBA00022960"/>
    </source>
</evidence>
<feature type="binding site" evidence="20">
    <location>
        <begin position="327"/>
        <end position="328"/>
    </location>
    <ligand>
        <name>ATP</name>
        <dbReference type="ChEBI" id="CHEBI:30616"/>
    </ligand>
</feature>
<comment type="catalytic activity">
    <reaction evidence="16 18">
        <text>2 D-alanine + ATP = D-alanyl-D-alanine + ADP + phosphate + H(+)</text>
        <dbReference type="Rhea" id="RHEA:11224"/>
        <dbReference type="ChEBI" id="CHEBI:15378"/>
        <dbReference type="ChEBI" id="CHEBI:30616"/>
        <dbReference type="ChEBI" id="CHEBI:43474"/>
        <dbReference type="ChEBI" id="CHEBI:57416"/>
        <dbReference type="ChEBI" id="CHEBI:57822"/>
        <dbReference type="ChEBI" id="CHEBI:456216"/>
        <dbReference type="EC" id="6.3.2.4"/>
    </reaction>
</comment>
<evidence type="ECO:0000256" key="6">
    <source>
        <dbReference type="ARBA" id="ARBA00022490"/>
    </source>
</evidence>
<keyword evidence="6 18" id="KW-0963">Cytoplasm</keyword>
<comment type="pathway">
    <text evidence="4 18">Cell wall biogenesis; peptidoglycan biosynthesis.</text>
</comment>
<dbReference type="PROSITE" id="PS00843">
    <property type="entry name" value="DALA_DALA_LIGASE_1"/>
    <property type="match status" value="1"/>
</dbReference>
<evidence type="ECO:0000256" key="21">
    <source>
        <dbReference type="PIRSR" id="PIRSR039102-3"/>
    </source>
</evidence>
<feature type="domain" description="ATP-grasp" evidence="23">
    <location>
        <begin position="155"/>
        <end position="361"/>
    </location>
</feature>
<dbReference type="NCBIfam" id="NF002378">
    <property type="entry name" value="PRK01372.1"/>
    <property type="match status" value="1"/>
</dbReference>
<comment type="cofactor">
    <cofactor evidence="21">
        <name>Mg(2+)</name>
        <dbReference type="ChEBI" id="CHEBI:18420"/>
    </cofactor>
    <cofactor evidence="21">
        <name>Mn(2+)</name>
        <dbReference type="ChEBI" id="CHEBI:29035"/>
    </cofactor>
    <text evidence="21">Binds 2 magnesium or manganese ions per subunit.</text>
</comment>
<dbReference type="InterPro" id="IPR000291">
    <property type="entry name" value="D-Ala_lig_Van_CS"/>
</dbReference>
<organism evidence="24">
    <name type="scientific">uncultured Thermomicrobiales bacterium</name>
    <dbReference type="NCBI Taxonomy" id="1645740"/>
    <lineage>
        <taxon>Bacteria</taxon>
        <taxon>Pseudomonadati</taxon>
        <taxon>Thermomicrobiota</taxon>
        <taxon>Thermomicrobia</taxon>
        <taxon>Thermomicrobiales</taxon>
        <taxon>environmental samples</taxon>
    </lineage>
</organism>
<dbReference type="Gene3D" id="3.30.1490.20">
    <property type="entry name" value="ATP-grasp fold, A domain"/>
    <property type="match status" value="1"/>
</dbReference>
<feature type="binding site" evidence="20">
    <location>
        <begin position="196"/>
        <end position="198"/>
    </location>
    <ligand>
        <name>ATP</name>
        <dbReference type="ChEBI" id="CHEBI:30616"/>
    </ligand>
</feature>
<feature type="binding site" evidence="21">
    <location>
        <position position="314"/>
    </location>
    <ligand>
        <name>Mg(2+)</name>
        <dbReference type="ChEBI" id="CHEBI:18420"/>
        <label>1</label>
    </ligand>
</feature>
<dbReference type="SUPFAM" id="SSF56059">
    <property type="entry name" value="Glutathione synthetase ATP-binding domain-like"/>
    <property type="match status" value="1"/>
</dbReference>
<dbReference type="InterPro" id="IPR013815">
    <property type="entry name" value="ATP_grasp_subdomain_1"/>
</dbReference>
<evidence type="ECO:0000313" key="24">
    <source>
        <dbReference type="EMBL" id="CAA9559442.1"/>
    </source>
</evidence>
<evidence type="ECO:0000256" key="1">
    <source>
        <dbReference type="ARBA" id="ARBA00001936"/>
    </source>
</evidence>
<keyword evidence="9 20" id="KW-0547">Nucleotide-binding</keyword>
<evidence type="ECO:0000256" key="18">
    <source>
        <dbReference type="HAMAP-Rule" id="MF_00047"/>
    </source>
</evidence>
<dbReference type="InterPro" id="IPR011127">
    <property type="entry name" value="Dala_Dala_lig_N"/>
</dbReference>
<feature type="binding site" evidence="20">
    <location>
        <begin position="204"/>
        <end position="205"/>
    </location>
    <ligand>
        <name>ATP</name>
        <dbReference type="ChEBI" id="CHEBI:30616"/>
    </ligand>
</feature>
<dbReference type="GO" id="GO:0005829">
    <property type="term" value="C:cytosol"/>
    <property type="evidence" value="ECO:0007669"/>
    <property type="project" value="TreeGrafter"/>
</dbReference>
<dbReference type="NCBIfam" id="NF002528">
    <property type="entry name" value="PRK01966.1-4"/>
    <property type="match status" value="1"/>
</dbReference>
<evidence type="ECO:0000256" key="10">
    <source>
        <dbReference type="ARBA" id="ARBA00022840"/>
    </source>
</evidence>